<dbReference type="Proteomes" id="UP000075886">
    <property type="component" value="Unassembled WGS sequence"/>
</dbReference>
<name>A0A182QKT2_9DIPT</name>
<organism evidence="1 2">
    <name type="scientific">Anopheles farauti</name>
    <dbReference type="NCBI Taxonomy" id="69004"/>
    <lineage>
        <taxon>Eukaryota</taxon>
        <taxon>Metazoa</taxon>
        <taxon>Ecdysozoa</taxon>
        <taxon>Arthropoda</taxon>
        <taxon>Hexapoda</taxon>
        <taxon>Insecta</taxon>
        <taxon>Pterygota</taxon>
        <taxon>Neoptera</taxon>
        <taxon>Endopterygota</taxon>
        <taxon>Diptera</taxon>
        <taxon>Nematocera</taxon>
        <taxon>Culicoidea</taxon>
        <taxon>Culicidae</taxon>
        <taxon>Anophelinae</taxon>
        <taxon>Anopheles</taxon>
    </lineage>
</organism>
<dbReference type="VEuPathDB" id="VectorBase:AFAF012228"/>
<dbReference type="EMBL" id="AXCN02000929">
    <property type="status" value="NOT_ANNOTATED_CDS"/>
    <property type="molecule type" value="Genomic_DNA"/>
</dbReference>
<keyword evidence="2" id="KW-1185">Reference proteome</keyword>
<proteinExistence type="predicted"/>
<evidence type="ECO:0000313" key="2">
    <source>
        <dbReference type="Proteomes" id="UP000075886"/>
    </source>
</evidence>
<reference evidence="1" key="2">
    <citation type="submission" date="2020-05" db="UniProtKB">
        <authorList>
            <consortium name="EnsemblMetazoa"/>
        </authorList>
    </citation>
    <scope>IDENTIFICATION</scope>
    <source>
        <strain evidence="1">FAR1</strain>
    </source>
</reference>
<sequence length="287" mass="31357">MELKEFCHVEGQMPTSTPRWTDCTAPRARVTRHRRFDPLPVPEHVCVHTGRVGSPAAPTETNDPIKRTVTADERTTGITLAGVDPTVAPPGTERTARNVYDHTQRTVAAVQLEDEHISFLETDGLEPVSSLPRLAPAKDGAPFTRHGTIAGQHDRKYAAGAKRDAESKRFLQGDESDVRVQCPCVPARMSQVSKHATKLHPWGLIEAVQYTGRHAHVGGRCRKAVRCEQTAPEAVATFVEQIPQRHVERSITGAGVSTADDALTELQGAFVAIEMSVVWQGKAEVMV</sequence>
<evidence type="ECO:0000313" key="1">
    <source>
        <dbReference type="EnsemblMetazoa" id="AFAF012228-PA"/>
    </source>
</evidence>
<dbReference type="AlphaFoldDB" id="A0A182QKT2"/>
<accession>A0A182QKT2</accession>
<dbReference type="EnsemblMetazoa" id="AFAF012228-RA">
    <property type="protein sequence ID" value="AFAF012228-PA"/>
    <property type="gene ID" value="AFAF012228"/>
</dbReference>
<reference evidence="2" key="1">
    <citation type="submission" date="2014-01" db="EMBL/GenBank/DDBJ databases">
        <title>The Genome Sequence of Anopheles farauti FAR1 (V2).</title>
        <authorList>
            <consortium name="The Broad Institute Genomics Platform"/>
            <person name="Neafsey D.E."/>
            <person name="Besansky N."/>
            <person name="Howell P."/>
            <person name="Walton C."/>
            <person name="Young S.K."/>
            <person name="Zeng Q."/>
            <person name="Gargeya S."/>
            <person name="Fitzgerald M."/>
            <person name="Haas B."/>
            <person name="Abouelleil A."/>
            <person name="Allen A.W."/>
            <person name="Alvarado L."/>
            <person name="Arachchi H.M."/>
            <person name="Berlin A.M."/>
            <person name="Chapman S.B."/>
            <person name="Gainer-Dewar J."/>
            <person name="Goldberg J."/>
            <person name="Griggs A."/>
            <person name="Gujja S."/>
            <person name="Hansen M."/>
            <person name="Howarth C."/>
            <person name="Imamovic A."/>
            <person name="Ireland A."/>
            <person name="Larimer J."/>
            <person name="McCowan C."/>
            <person name="Murphy C."/>
            <person name="Pearson M."/>
            <person name="Poon T.W."/>
            <person name="Priest M."/>
            <person name="Roberts A."/>
            <person name="Saif S."/>
            <person name="Shea T."/>
            <person name="Sisk P."/>
            <person name="Sykes S."/>
            <person name="Wortman J."/>
            <person name="Nusbaum C."/>
            <person name="Birren B."/>
        </authorList>
    </citation>
    <scope>NUCLEOTIDE SEQUENCE [LARGE SCALE GENOMIC DNA]</scope>
    <source>
        <strain evidence="2">FAR1</strain>
    </source>
</reference>
<protein>
    <submittedName>
        <fullName evidence="1">Uncharacterized protein</fullName>
    </submittedName>
</protein>